<organism evidence="1 2">
    <name type="scientific">Trichinella spiralis</name>
    <name type="common">Trichina worm</name>
    <dbReference type="NCBI Taxonomy" id="6334"/>
    <lineage>
        <taxon>Eukaryota</taxon>
        <taxon>Metazoa</taxon>
        <taxon>Ecdysozoa</taxon>
        <taxon>Nematoda</taxon>
        <taxon>Enoplea</taxon>
        <taxon>Dorylaimia</taxon>
        <taxon>Trichinellida</taxon>
        <taxon>Trichinellidae</taxon>
        <taxon>Trichinella</taxon>
    </lineage>
</organism>
<dbReference type="EMBL" id="JYDH01000120">
    <property type="protein sequence ID" value="KRY31341.1"/>
    <property type="molecule type" value="Genomic_DNA"/>
</dbReference>
<gene>
    <name evidence="1" type="ORF">T01_14090</name>
</gene>
<sequence length="98" mass="11490">MLETWIKYRKASQNQRPAFIVYTNPRSMWKCHSHLLSTDCLSYCPPWSSSYSNNIFCSTFAMLLLNEAQSEPLVLTARQLQALEKENESILRNLDPRY</sequence>
<evidence type="ECO:0000313" key="2">
    <source>
        <dbReference type="Proteomes" id="UP000054776"/>
    </source>
</evidence>
<name>A0A0V1B395_TRISP</name>
<keyword evidence="2" id="KW-1185">Reference proteome</keyword>
<comment type="caution">
    <text evidence="1">The sequence shown here is derived from an EMBL/GenBank/DDBJ whole genome shotgun (WGS) entry which is preliminary data.</text>
</comment>
<proteinExistence type="predicted"/>
<dbReference type="Proteomes" id="UP000054776">
    <property type="component" value="Unassembled WGS sequence"/>
</dbReference>
<reference evidence="1 2" key="1">
    <citation type="submission" date="2015-01" db="EMBL/GenBank/DDBJ databases">
        <title>Evolution of Trichinella species and genotypes.</title>
        <authorList>
            <person name="Korhonen P.K."/>
            <person name="Edoardo P."/>
            <person name="Giuseppe L.R."/>
            <person name="Gasser R.B."/>
        </authorList>
    </citation>
    <scope>NUCLEOTIDE SEQUENCE [LARGE SCALE GENOMIC DNA]</scope>
    <source>
        <strain evidence="1">ISS3</strain>
    </source>
</reference>
<evidence type="ECO:0000313" key="1">
    <source>
        <dbReference type="EMBL" id="KRY31341.1"/>
    </source>
</evidence>
<dbReference type="AlphaFoldDB" id="A0A0V1B395"/>
<dbReference type="InParanoid" id="A0A0V1B395"/>
<accession>A0A0V1B395</accession>
<protein>
    <submittedName>
        <fullName evidence="1">Uncharacterized protein</fullName>
    </submittedName>
</protein>